<organism evidence="2 3">
    <name type="scientific">Pseudoalteromonas denitrificans DSM 6059</name>
    <dbReference type="NCBI Taxonomy" id="1123010"/>
    <lineage>
        <taxon>Bacteria</taxon>
        <taxon>Pseudomonadati</taxon>
        <taxon>Pseudomonadota</taxon>
        <taxon>Gammaproteobacteria</taxon>
        <taxon>Alteromonadales</taxon>
        <taxon>Pseudoalteromonadaceae</taxon>
        <taxon>Pseudoalteromonas</taxon>
    </lineage>
</organism>
<dbReference type="STRING" id="1123010.SAMN02745724_05271"/>
<keyword evidence="3" id="KW-1185">Reference proteome</keyword>
<dbReference type="EMBL" id="FOLO01000091">
    <property type="protein sequence ID" value="SFD71532.1"/>
    <property type="molecule type" value="Genomic_DNA"/>
</dbReference>
<dbReference type="SUPFAM" id="SSF101327">
    <property type="entry name" value="YgfB-like"/>
    <property type="match status" value="1"/>
</dbReference>
<dbReference type="InterPro" id="IPR036255">
    <property type="entry name" value="YgfB-like_sf"/>
</dbReference>
<name>A0A1I1UKY9_9GAMM</name>
<accession>A0A1I1UKY9</accession>
<dbReference type="Proteomes" id="UP000198862">
    <property type="component" value="Unassembled WGS sequence"/>
</dbReference>
<proteinExistence type="inferred from homology"/>
<evidence type="ECO:0008006" key="4">
    <source>
        <dbReference type="Google" id="ProtNLM"/>
    </source>
</evidence>
<dbReference type="GO" id="GO:0005829">
    <property type="term" value="C:cytosol"/>
    <property type="evidence" value="ECO:0007669"/>
    <property type="project" value="TreeGrafter"/>
</dbReference>
<dbReference type="PANTHER" id="PTHR37528">
    <property type="entry name" value="UPF0149 PROTEIN YGFB"/>
    <property type="match status" value="1"/>
</dbReference>
<evidence type="ECO:0000256" key="1">
    <source>
        <dbReference type="ARBA" id="ARBA00038308"/>
    </source>
</evidence>
<protein>
    <recommendedName>
        <fullName evidence="4">YecA family protein</fullName>
    </recommendedName>
</protein>
<evidence type="ECO:0000313" key="2">
    <source>
        <dbReference type="EMBL" id="SFD71532.1"/>
    </source>
</evidence>
<dbReference type="NCBIfam" id="TIGR02292">
    <property type="entry name" value="ygfB_yecA"/>
    <property type="match status" value="1"/>
</dbReference>
<evidence type="ECO:0000313" key="3">
    <source>
        <dbReference type="Proteomes" id="UP000198862"/>
    </source>
</evidence>
<dbReference type="AlphaFoldDB" id="A0A1I1UKY9"/>
<comment type="similarity">
    <text evidence="1">Belongs to the UPF0149 family.</text>
</comment>
<dbReference type="Gene3D" id="1.20.120.740">
    <property type="entry name" value="YgfB uncharacterised protein family UPF0149, PF03695"/>
    <property type="match status" value="1"/>
</dbReference>
<dbReference type="PANTHER" id="PTHR37528:SF1">
    <property type="entry name" value="UPF0149 PROTEIN YGFB"/>
    <property type="match status" value="1"/>
</dbReference>
<gene>
    <name evidence="2" type="ORF">SAMN02745724_05271</name>
</gene>
<dbReference type="InterPro" id="IPR011978">
    <property type="entry name" value="YgfB-like"/>
</dbReference>
<sequence length="223" mass="25362">MVVYLFKVLQFSGFAMWPVVALIYIQNIKPGLTFVMSQIEDYQEAQQVLEQNDIHIMPSEVHGVISGLLACGLDIQSDEYLEILSDVFNEGQKFNSELKLFFADFYRLVTSSLDKDDLSFEIYLPNEDESQADQANALVAWISGFLLGFGLKQKNYGKLSQDVKEVITDFTEISKLDTHFDETEEDAQALYEIIEYARISTLLCFAELGKGQKTITPENKTLH</sequence>
<dbReference type="Pfam" id="PF03695">
    <property type="entry name" value="UPF0149"/>
    <property type="match status" value="1"/>
</dbReference>
<reference evidence="2 3" key="1">
    <citation type="submission" date="2016-10" db="EMBL/GenBank/DDBJ databases">
        <authorList>
            <person name="de Groot N.N."/>
        </authorList>
    </citation>
    <scope>NUCLEOTIDE SEQUENCE [LARGE SCALE GENOMIC DNA]</scope>
    <source>
        <strain evidence="2 3">DSM 6059</strain>
    </source>
</reference>